<feature type="region of interest" description="Disordered" evidence="1">
    <location>
        <begin position="212"/>
        <end position="274"/>
    </location>
</feature>
<evidence type="ECO:0000256" key="1">
    <source>
        <dbReference type="SAM" id="MobiDB-lite"/>
    </source>
</evidence>
<feature type="compositionally biased region" description="Polar residues" evidence="1">
    <location>
        <begin position="227"/>
        <end position="237"/>
    </location>
</feature>
<dbReference type="EMBL" id="CAMAPF010000038">
    <property type="protein sequence ID" value="CAH9082493.1"/>
    <property type="molecule type" value="Genomic_DNA"/>
</dbReference>
<gene>
    <name evidence="3" type="ORF">CEPIT_LOCUS8107</name>
</gene>
<evidence type="ECO:0000259" key="2">
    <source>
        <dbReference type="Pfam" id="PF22936"/>
    </source>
</evidence>
<dbReference type="PANTHER" id="PTHR47481">
    <property type="match status" value="1"/>
</dbReference>
<name>A0AAV0CQQ8_9ASTE</name>
<proteinExistence type="predicted"/>
<keyword evidence="4" id="KW-1185">Reference proteome</keyword>
<dbReference type="InterPro" id="IPR054722">
    <property type="entry name" value="PolX-like_BBD"/>
</dbReference>
<protein>
    <recommendedName>
        <fullName evidence="2">Retrovirus-related Pol polyprotein from transposon TNT 1-94-like beta-barrel domain-containing protein</fullName>
    </recommendedName>
</protein>
<accession>A0AAV0CQQ8</accession>
<organism evidence="3 4">
    <name type="scientific">Cuscuta epithymum</name>
    <dbReference type="NCBI Taxonomy" id="186058"/>
    <lineage>
        <taxon>Eukaryota</taxon>
        <taxon>Viridiplantae</taxon>
        <taxon>Streptophyta</taxon>
        <taxon>Embryophyta</taxon>
        <taxon>Tracheophyta</taxon>
        <taxon>Spermatophyta</taxon>
        <taxon>Magnoliopsida</taxon>
        <taxon>eudicotyledons</taxon>
        <taxon>Gunneridae</taxon>
        <taxon>Pentapetalae</taxon>
        <taxon>asterids</taxon>
        <taxon>lamiids</taxon>
        <taxon>Solanales</taxon>
        <taxon>Convolvulaceae</taxon>
        <taxon>Cuscuteae</taxon>
        <taxon>Cuscuta</taxon>
        <taxon>Cuscuta subgen. Cuscuta</taxon>
    </lineage>
</organism>
<evidence type="ECO:0000313" key="4">
    <source>
        <dbReference type="Proteomes" id="UP001152523"/>
    </source>
</evidence>
<dbReference type="Proteomes" id="UP001152523">
    <property type="component" value="Unassembled WGS sequence"/>
</dbReference>
<dbReference type="Pfam" id="PF14223">
    <property type="entry name" value="Retrotran_gag_2"/>
    <property type="match status" value="1"/>
</dbReference>
<dbReference type="AlphaFoldDB" id="A0AAV0CQQ8"/>
<dbReference type="PANTHER" id="PTHR47481:SF35">
    <property type="entry name" value="ZINC FINGER, CCHC-TYPE-RELATED"/>
    <property type="match status" value="1"/>
</dbReference>
<feature type="domain" description="Retrovirus-related Pol polyprotein from transposon TNT 1-94-like beta-barrel" evidence="2">
    <location>
        <begin position="324"/>
        <end position="359"/>
    </location>
</feature>
<sequence length="372" mass="40490">MAVPADSVPIATMVHMVTIKLSSTNFLLWKSQVFPMLTAFDLLGYVNGTISAPSPTITTDSVERPNPAYTAWQTTDQKILGVLFSTLTEESMVEVVGCTTSRAAWLALENTFAPASSSRANHLRDELMSLRRGSMTVADYGRKFQNLCNNLAEIGRPVDESDKSNWFLRGLGPQFTHFADNRMSRDPIPSLRDLVNQAQQYDLFIRTMEGTPPPSAAFYAHDRHPSRSGQQSRQRGTSAGRGYRDASSGHQPSTHPGGRARSSSGSNPSRRPYTPRCQICQGQHYADKCPQYLQACGTVPSQPSAQLAEAFQASCNLSEPVSDWYVDTGASAHMTSHTSALDQFEPYSGNGKVIVGNGSAPGDKSSTSSRQV</sequence>
<comment type="caution">
    <text evidence="3">The sequence shown here is derived from an EMBL/GenBank/DDBJ whole genome shotgun (WGS) entry which is preliminary data.</text>
</comment>
<dbReference type="Pfam" id="PF22936">
    <property type="entry name" value="Pol_BBD"/>
    <property type="match status" value="1"/>
</dbReference>
<reference evidence="3" key="1">
    <citation type="submission" date="2022-07" db="EMBL/GenBank/DDBJ databases">
        <authorList>
            <person name="Macas J."/>
            <person name="Novak P."/>
            <person name="Neumann P."/>
        </authorList>
    </citation>
    <scope>NUCLEOTIDE SEQUENCE</scope>
</reference>
<feature type="region of interest" description="Disordered" evidence="1">
    <location>
        <begin position="352"/>
        <end position="372"/>
    </location>
</feature>
<feature type="compositionally biased region" description="Low complexity" evidence="1">
    <location>
        <begin position="256"/>
        <end position="272"/>
    </location>
</feature>
<evidence type="ECO:0000313" key="3">
    <source>
        <dbReference type="EMBL" id="CAH9082493.1"/>
    </source>
</evidence>